<evidence type="ECO:0000259" key="2">
    <source>
        <dbReference type="SMART" id="SM00198"/>
    </source>
</evidence>
<evidence type="ECO:0000313" key="4">
    <source>
        <dbReference type="Proteomes" id="UP001530377"/>
    </source>
</evidence>
<keyword evidence="1" id="KW-0812">Transmembrane</keyword>
<keyword evidence="4" id="KW-1185">Reference proteome</keyword>
<accession>A0ABD3RR32</accession>
<evidence type="ECO:0000256" key="1">
    <source>
        <dbReference type="SAM" id="Phobius"/>
    </source>
</evidence>
<dbReference type="Pfam" id="PF17963">
    <property type="entry name" value="Big_9"/>
    <property type="match status" value="1"/>
</dbReference>
<protein>
    <recommendedName>
        <fullName evidence="2">SCP domain-containing protein</fullName>
    </recommendedName>
</protein>
<dbReference type="InterPro" id="IPR001283">
    <property type="entry name" value="CRISP-related"/>
</dbReference>
<gene>
    <name evidence="3" type="ORF">ACHAXA_011520</name>
</gene>
<dbReference type="PANTHER" id="PTHR10334">
    <property type="entry name" value="CYSTEINE-RICH SECRETORY PROTEIN-RELATED"/>
    <property type="match status" value="1"/>
</dbReference>
<dbReference type="AlphaFoldDB" id="A0ABD3RR32"/>
<dbReference type="Proteomes" id="UP001530377">
    <property type="component" value="Unassembled WGS sequence"/>
</dbReference>
<dbReference type="Pfam" id="PF00188">
    <property type="entry name" value="CAP"/>
    <property type="match status" value="1"/>
</dbReference>
<keyword evidence="1" id="KW-1133">Transmembrane helix</keyword>
<dbReference type="SUPFAM" id="SSF55797">
    <property type="entry name" value="PR-1-like"/>
    <property type="match status" value="1"/>
</dbReference>
<dbReference type="InterPro" id="IPR035940">
    <property type="entry name" value="CAP_sf"/>
</dbReference>
<feature type="transmembrane region" description="Helical" evidence="1">
    <location>
        <begin position="12"/>
        <end position="32"/>
    </location>
</feature>
<evidence type="ECO:0000313" key="3">
    <source>
        <dbReference type="EMBL" id="KAL3815402.1"/>
    </source>
</evidence>
<dbReference type="SMART" id="SM00198">
    <property type="entry name" value="SCP"/>
    <property type="match status" value="1"/>
</dbReference>
<dbReference type="Gene3D" id="3.40.33.10">
    <property type="entry name" value="CAP"/>
    <property type="match status" value="1"/>
</dbReference>
<organism evidence="3 4">
    <name type="scientific">Cyclostephanos tholiformis</name>
    <dbReference type="NCBI Taxonomy" id="382380"/>
    <lineage>
        <taxon>Eukaryota</taxon>
        <taxon>Sar</taxon>
        <taxon>Stramenopiles</taxon>
        <taxon>Ochrophyta</taxon>
        <taxon>Bacillariophyta</taxon>
        <taxon>Coscinodiscophyceae</taxon>
        <taxon>Thalassiosirophycidae</taxon>
        <taxon>Stephanodiscales</taxon>
        <taxon>Stephanodiscaceae</taxon>
        <taxon>Cyclostephanos</taxon>
    </lineage>
</organism>
<sequence>MLRSGPASSLTTTPSTMIITLIILLVVIVSVASKSGEGDIRFHDDVGNHEHRIALKSPDDGNGVMAVPDEATTYTGRPIHVDVLSNDYHVDGTTSLVLSGISSNGDHGECSIVGDIVTATISSILYEPHDGYSGYDECAYEVCAFDDIGTCDVAYLTITIAKQLDGGDGPLEFDLDSCSPGDEMLLTMELQTDKHGSDVSWEIRKVITTTTLQRIKRGGGYAHYSYDRIDVCVQTSALYTFVIFDEFGDGLCDHGEAGVCGYYKIYLDGREIINVSYYGTRNNHLINVGFDPTPGMTDRETEYLLAHNERRRIWHEMHNVSYVPLSWSPMLAEESARWAEELLAACDSDGIEHESGVLVGENLAKNKGYEVEDGVPNIVRRWVDREVGWLYPHNAHLTQSLWRASKYLGCGESEKNYNGGKCRVQVCRYAKAGNCDMTRYNSTEGENWLIPMLKDSSPCEPSCPPEGCF</sequence>
<feature type="domain" description="SCP" evidence="2">
    <location>
        <begin position="298"/>
        <end position="437"/>
    </location>
</feature>
<dbReference type="EMBL" id="JALLPB020000200">
    <property type="protein sequence ID" value="KAL3815402.1"/>
    <property type="molecule type" value="Genomic_DNA"/>
</dbReference>
<comment type="caution">
    <text evidence="3">The sequence shown here is derived from an EMBL/GenBank/DDBJ whole genome shotgun (WGS) entry which is preliminary data.</text>
</comment>
<dbReference type="InterPro" id="IPR014044">
    <property type="entry name" value="CAP_dom"/>
</dbReference>
<name>A0ABD3RR32_9STRA</name>
<reference evidence="3 4" key="1">
    <citation type="submission" date="2024-10" db="EMBL/GenBank/DDBJ databases">
        <title>Updated reference genomes for cyclostephanoid diatoms.</title>
        <authorList>
            <person name="Roberts W.R."/>
            <person name="Alverson A.J."/>
        </authorList>
    </citation>
    <scope>NUCLEOTIDE SEQUENCE [LARGE SCALE GENOMIC DNA]</scope>
    <source>
        <strain evidence="3 4">AJA228-03</strain>
    </source>
</reference>
<keyword evidence="1" id="KW-0472">Membrane</keyword>
<proteinExistence type="predicted"/>